<gene>
    <name evidence="1" type="ORF">Asi02nite_47540</name>
</gene>
<dbReference type="EMBL" id="BONE01000040">
    <property type="protein sequence ID" value="GIF75236.1"/>
    <property type="molecule type" value="Genomic_DNA"/>
</dbReference>
<sequence length="227" mass="24165">MTQMSADLAKLLGAASRDLADDSVDRAALPPGPLGDQLARTLGERNGFFAFESALLLRPLGSSLRTAALGLTTWNAADTWKTTYHGRSFGDVTFFAEDLFGGQFGITSDAIVSLNPEVGELEHFAGSIDEWATRILDDYDVLTGYPLAHEWQRLHGPLAPGTRLVPRQPFTVGGEFEVANLVAVAEVKAMRIYGGIATTLAGVPDGSEVTFRIENSGAGSDAHRGEG</sequence>
<comment type="caution">
    <text evidence="1">The sequence shown here is derived from an EMBL/GenBank/DDBJ whole genome shotgun (WGS) entry which is preliminary data.</text>
</comment>
<reference evidence="1 2" key="1">
    <citation type="submission" date="2021-01" db="EMBL/GenBank/DDBJ databases">
        <title>Whole genome shotgun sequence of Asanoa siamensis NBRC 107932.</title>
        <authorList>
            <person name="Komaki H."/>
            <person name="Tamura T."/>
        </authorList>
    </citation>
    <scope>NUCLEOTIDE SEQUENCE [LARGE SCALE GENOMIC DNA]</scope>
    <source>
        <strain evidence="1 2">NBRC 107932</strain>
    </source>
</reference>
<protein>
    <recommendedName>
        <fullName evidence="3">SMI1/KNR4 family protein</fullName>
    </recommendedName>
</protein>
<evidence type="ECO:0000313" key="1">
    <source>
        <dbReference type="EMBL" id="GIF75236.1"/>
    </source>
</evidence>
<dbReference type="Proteomes" id="UP000604117">
    <property type="component" value="Unassembled WGS sequence"/>
</dbReference>
<name>A0ABQ4CVC9_9ACTN</name>
<proteinExistence type="predicted"/>
<evidence type="ECO:0008006" key="3">
    <source>
        <dbReference type="Google" id="ProtNLM"/>
    </source>
</evidence>
<accession>A0ABQ4CVC9</accession>
<keyword evidence="2" id="KW-1185">Reference proteome</keyword>
<evidence type="ECO:0000313" key="2">
    <source>
        <dbReference type="Proteomes" id="UP000604117"/>
    </source>
</evidence>
<organism evidence="1 2">
    <name type="scientific">Asanoa siamensis</name>
    <dbReference type="NCBI Taxonomy" id="926357"/>
    <lineage>
        <taxon>Bacteria</taxon>
        <taxon>Bacillati</taxon>
        <taxon>Actinomycetota</taxon>
        <taxon>Actinomycetes</taxon>
        <taxon>Micromonosporales</taxon>
        <taxon>Micromonosporaceae</taxon>
        <taxon>Asanoa</taxon>
    </lineage>
</organism>